<proteinExistence type="predicted"/>
<dbReference type="AlphaFoldDB" id="A0A0A9E3C7"/>
<reference evidence="2" key="2">
    <citation type="journal article" date="2015" name="Data Brief">
        <title>Shoot transcriptome of the giant reed, Arundo donax.</title>
        <authorList>
            <person name="Barrero R.A."/>
            <person name="Guerrero F.D."/>
            <person name="Moolhuijzen P."/>
            <person name="Goolsby J.A."/>
            <person name="Tidwell J."/>
            <person name="Bellgard S.E."/>
            <person name="Bellgard M.I."/>
        </authorList>
    </citation>
    <scope>NUCLEOTIDE SEQUENCE</scope>
    <source>
        <tissue evidence="2">Shoot tissue taken approximately 20 cm above the soil surface</tissue>
    </source>
</reference>
<dbReference type="EMBL" id="GBRH01203359">
    <property type="protein sequence ID" value="JAD94536.1"/>
    <property type="molecule type" value="Transcribed_RNA"/>
</dbReference>
<sequence length="117" mass="13464">MTFWNDQGMPGSQWMRIQYAQAYIVFVDLVRRRVAAYDPAEHATLPVPVRTPIAPSRRAAGGARRRRDRPRRQPLEFLRQRRQAVGPKVGAEHGEAPRRRHFGRANCGEKRAPPRAE</sequence>
<feature type="compositionally biased region" description="Basic residues" evidence="1">
    <location>
        <begin position="63"/>
        <end position="72"/>
    </location>
</feature>
<feature type="compositionally biased region" description="Basic and acidic residues" evidence="1">
    <location>
        <begin position="107"/>
        <end position="117"/>
    </location>
</feature>
<name>A0A0A9E3C7_ARUDO</name>
<evidence type="ECO:0000313" key="2">
    <source>
        <dbReference type="EMBL" id="JAD94536.1"/>
    </source>
</evidence>
<organism evidence="2">
    <name type="scientific">Arundo donax</name>
    <name type="common">Giant reed</name>
    <name type="synonym">Donax arundinaceus</name>
    <dbReference type="NCBI Taxonomy" id="35708"/>
    <lineage>
        <taxon>Eukaryota</taxon>
        <taxon>Viridiplantae</taxon>
        <taxon>Streptophyta</taxon>
        <taxon>Embryophyta</taxon>
        <taxon>Tracheophyta</taxon>
        <taxon>Spermatophyta</taxon>
        <taxon>Magnoliopsida</taxon>
        <taxon>Liliopsida</taxon>
        <taxon>Poales</taxon>
        <taxon>Poaceae</taxon>
        <taxon>PACMAD clade</taxon>
        <taxon>Arundinoideae</taxon>
        <taxon>Arundineae</taxon>
        <taxon>Arundo</taxon>
    </lineage>
</organism>
<protein>
    <submittedName>
        <fullName evidence="2">Uncharacterized protein</fullName>
    </submittedName>
</protein>
<reference evidence="2" key="1">
    <citation type="submission" date="2014-09" db="EMBL/GenBank/DDBJ databases">
        <authorList>
            <person name="Magalhaes I.L.F."/>
            <person name="Oliveira U."/>
            <person name="Santos F.R."/>
            <person name="Vidigal T.H.D.A."/>
            <person name="Brescovit A.D."/>
            <person name="Santos A.J."/>
        </authorList>
    </citation>
    <scope>NUCLEOTIDE SEQUENCE</scope>
    <source>
        <tissue evidence="2">Shoot tissue taken approximately 20 cm above the soil surface</tissue>
    </source>
</reference>
<accession>A0A0A9E3C7</accession>
<evidence type="ECO:0000256" key="1">
    <source>
        <dbReference type="SAM" id="MobiDB-lite"/>
    </source>
</evidence>
<feature type="region of interest" description="Disordered" evidence="1">
    <location>
        <begin position="48"/>
        <end position="117"/>
    </location>
</feature>